<dbReference type="SUPFAM" id="SSF51120">
    <property type="entry name" value="beta-Roll"/>
    <property type="match status" value="14"/>
</dbReference>
<proteinExistence type="predicted"/>
<dbReference type="PRINTS" id="PR01488">
    <property type="entry name" value="RTXTOXINA"/>
</dbReference>
<evidence type="ECO:0000256" key="1">
    <source>
        <dbReference type="ARBA" id="ARBA00004370"/>
    </source>
</evidence>
<feature type="compositionally biased region" description="Gly residues" evidence="8">
    <location>
        <begin position="1365"/>
        <end position="1378"/>
    </location>
</feature>
<keyword evidence="3" id="KW-0964">Secreted</keyword>
<dbReference type="InterPro" id="IPR010566">
    <property type="entry name" value="Haemolys_ca-bd"/>
</dbReference>
<keyword evidence="7" id="KW-0472">Membrane</keyword>
<evidence type="ECO:0000256" key="7">
    <source>
        <dbReference type="ARBA" id="ARBA00023136"/>
    </source>
</evidence>
<dbReference type="PANTHER" id="PTHR38340">
    <property type="entry name" value="S-LAYER PROTEIN"/>
    <property type="match status" value="1"/>
</dbReference>
<organism evidence="10">
    <name type="scientific">uncultured organism</name>
    <dbReference type="NCBI Taxonomy" id="155900"/>
    <lineage>
        <taxon>unclassified sequences</taxon>
        <taxon>environmental samples</taxon>
    </lineage>
</organism>
<dbReference type="PROSITE" id="PS00330">
    <property type="entry name" value="HEMOLYSIN_CALCIUM"/>
    <property type="match status" value="22"/>
</dbReference>
<feature type="compositionally biased region" description="Basic and acidic residues" evidence="8">
    <location>
        <begin position="2222"/>
        <end position="2240"/>
    </location>
</feature>
<dbReference type="GO" id="GO:0005576">
    <property type="term" value="C:extracellular region"/>
    <property type="evidence" value="ECO:0007669"/>
    <property type="project" value="UniProtKB-SubCell"/>
</dbReference>
<dbReference type="InterPro" id="IPR001343">
    <property type="entry name" value="Hemolysn_Ca-bd"/>
</dbReference>
<dbReference type="PRINTS" id="PR00313">
    <property type="entry name" value="CABNDNGRPT"/>
</dbReference>
<accession>A0A5B8RCS8</accession>
<feature type="compositionally biased region" description="Gly residues" evidence="8">
    <location>
        <begin position="1339"/>
        <end position="1351"/>
    </location>
</feature>
<evidence type="ECO:0000256" key="3">
    <source>
        <dbReference type="ARBA" id="ARBA00022525"/>
    </source>
</evidence>
<dbReference type="Pfam" id="PF00353">
    <property type="entry name" value="HemolysinCabind"/>
    <property type="match status" value="24"/>
</dbReference>
<feature type="region of interest" description="Disordered" evidence="8">
    <location>
        <begin position="2208"/>
        <end position="2240"/>
    </location>
</feature>
<gene>
    <name evidence="10" type="ORF">KBTEX_02242</name>
</gene>
<dbReference type="InterPro" id="IPR003995">
    <property type="entry name" value="RTX_toxin_determinant-A"/>
</dbReference>
<dbReference type="Gene3D" id="2.150.10.10">
    <property type="entry name" value="Serralysin-like metalloprotease, C-terminal"/>
    <property type="match status" value="15"/>
</dbReference>
<comment type="subcellular location">
    <subcellularLocation>
        <location evidence="1">Membrane</location>
    </subcellularLocation>
    <subcellularLocation>
        <location evidence="2">Secreted</location>
    </subcellularLocation>
</comment>
<evidence type="ECO:0000313" key="10">
    <source>
        <dbReference type="EMBL" id="QEA05913.1"/>
    </source>
</evidence>
<name>A0A5B8RCS8_9ZZZZ</name>
<feature type="compositionally biased region" description="Low complexity" evidence="8">
    <location>
        <begin position="2556"/>
        <end position="2575"/>
    </location>
</feature>
<evidence type="ECO:0000259" key="9">
    <source>
        <dbReference type="PROSITE" id="PS50042"/>
    </source>
</evidence>
<dbReference type="InterPro" id="IPR018511">
    <property type="entry name" value="Hemolysin-typ_Ca-bd_CS"/>
</dbReference>
<feature type="region of interest" description="Disordered" evidence="8">
    <location>
        <begin position="2147"/>
        <end position="2168"/>
    </location>
</feature>
<dbReference type="PROSITE" id="PS50042">
    <property type="entry name" value="CNMP_BINDING_3"/>
    <property type="match status" value="1"/>
</dbReference>
<dbReference type="PANTHER" id="PTHR38340:SF1">
    <property type="entry name" value="S-LAYER PROTEIN"/>
    <property type="match status" value="1"/>
</dbReference>
<dbReference type="InterPro" id="IPR011049">
    <property type="entry name" value="Serralysin-like_metalloprot_C"/>
</dbReference>
<feature type="compositionally biased region" description="Pro residues" evidence="8">
    <location>
        <begin position="2535"/>
        <end position="2548"/>
    </location>
</feature>
<keyword evidence="6" id="KW-0843">Virulence</keyword>
<feature type="region of interest" description="Disordered" evidence="8">
    <location>
        <begin position="2515"/>
        <end position="2589"/>
    </location>
</feature>
<keyword evidence="4" id="KW-0800">Toxin</keyword>
<dbReference type="GO" id="GO:0005509">
    <property type="term" value="F:calcium ion binding"/>
    <property type="evidence" value="ECO:0007669"/>
    <property type="project" value="InterPro"/>
</dbReference>
<keyword evidence="5" id="KW-0677">Repeat</keyword>
<dbReference type="Pfam" id="PF06594">
    <property type="entry name" value="HCBP_related"/>
    <property type="match status" value="9"/>
</dbReference>
<evidence type="ECO:0000256" key="6">
    <source>
        <dbReference type="ARBA" id="ARBA00023026"/>
    </source>
</evidence>
<dbReference type="GO" id="GO:0090729">
    <property type="term" value="F:toxin activity"/>
    <property type="evidence" value="ECO:0007669"/>
    <property type="project" value="UniProtKB-KW"/>
</dbReference>
<dbReference type="GO" id="GO:0016020">
    <property type="term" value="C:membrane"/>
    <property type="evidence" value="ECO:0007669"/>
    <property type="project" value="UniProtKB-SubCell"/>
</dbReference>
<evidence type="ECO:0000256" key="2">
    <source>
        <dbReference type="ARBA" id="ARBA00004613"/>
    </source>
</evidence>
<evidence type="ECO:0000256" key="4">
    <source>
        <dbReference type="ARBA" id="ARBA00022656"/>
    </source>
</evidence>
<reference evidence="10" key="1">
    <citation type="submission" date="2019-06" db="EMBL/GenBank/DDBJ databases">
        <authorList>
            <person name="Murdoch R.W."/>
            <person name="Fathepure B."/>
        </authorList>
    </citation>
    <scope>NUCLEOTIDE SEQUENCE</scope>
</reference>
<sequence>MAKEESQPISGEAAAGSVLDGLSQFSNESFDTAAAERKLNDALKSAESAGDRLKQARLREMRHLMQKANDPATQDALRQSYGTLKGQISDSLAYAESQAAKHGGTLSNRQRLNLVAGRLGKLAGFSGSMLSFGQALSDVVQGDGEGVGQDAVSAVLGGLVGTAVTGVATSLGLPVIVSGALVGGASLLVGMAVDEFLPDSWAETIGGPVVDVYDSAVSGLTDFLEWWDPAGIMPDTNSSYLNAYGWVRMRDPLTVDLDGDGLETVGIDTGRPIHFDHDADGVKTASGWVAPDDGFLVLDRNGNGTVDSGAELFGDSTVLADGSEAADGFAALAEQDTNEDGRVDSEDAHWSALRIWRDLNQNGISEADELQSLDEVGIASLDVDAQSHSQALGNGNQIADVGRFTWTSGETGEIESVTGRSGDVDLAENPFYREFADPVTLTEQAIALPAMRGSGSVRDMREAASLSSGFAQTLTDYSQASTRDGQIAQLDGLVKAWARTSNQSSSAELAEDKGYRLIYLVPGMSAGDYENYLPYLEGDMAPPGDMSDEDRAHLAELKAEQKQVTEWISTLERFNGQPFVEVENSGVLFASGRRATVSSGPRIGVRRAYVSISSAQKQMLDRSYEAIRTSVYEGLIKQTRLAPYLESMEWSYDEVAGVFGVDFSALESRLDAANTNDPINALVDLIELTRYAGESLQNTGWDAEGYLRARLDDLAANPELTESLATTLDELGVVTGTGELEGSASRNTLLGGAQADRLDARDGDDWLSGAAGDDRLYGDTGDDLLQGDAGNDRLYGGRGDDVLDGGDGDDRLDGGYGDDTYRFGFGSGQDLIASYDRTSGKQDIVVFDESVTTADVALLRSGNDLLITLGDGTDTLTVRNHFSYDGDDRHSRIEALRFDSGAVWDVGDIRQAVLMSGDATETLIGYETDDVIDAGDGNDHVYGHEGNDTLSGGAGNDELRGDEGDDTLIGGAGVDYVFGGDGDDELFGGVGDDYLRGGEGSDLFHFGVGSGSDRINSQYHQSTDKTDAVLFDAEVDPADVAVRRSASNLVLSLANGVDRLEVSNYFHNDANTGEYRVEEFRFNDGTVWTVDDIKQKALVSSDDAETLIGYATDTALDGAGGDDTIYGRAGDDTLRGSAGDDRLYGEEGADTLSGGAGYDRLSGGDGDDILEGGAGDDWLSGDAGNDVYRFGHGGGHDRIRNYTYQPGETKLDAVQFDSDIASSDVALVRTGNDLRIELNGGTDSVTIDDYFWGDALTGAYRVEELRFGDGSIWTVDDVKQRTLVTGNGDDEVIAYDTDDTLDGAAGDDSIRGRGGNDTLSGGSGADRLYGEEGDDSLDGGAGGDTLQGGNGADTLSGADGDDDLQGGGGDDVLSGGAGNDRLDGGYGSDVYRFGYGSGSDTVDERTYNPASTKVDAVEFDTDVPPSDVTLRRSGNNLVVSLGDGTDRLTVDDYFRNDANSGESRVEELRFSDGTVWDVDHVKQAVLAGTDASETLIGYEVADAIDGEAGDDVIFGRGGDDRLTGGQGDDTLEGGAGSDTYVFHGGHGADEINAFDTTAGRQEEVEFSAAIAPDDIHARRRGDDLLLLNVNGTDQVTIRGHFRDETRNDSTIQAVRFSDGTVWNLSDLNELVLQGSAGDDVLEGHLADDAITGGAGSDTLYGRDGADSLYGDAGADTLYGEVGGDTLIGGAGGDRLEGGQGDDVYEMAAADGADRIFDTQGNDRLRLTDTSSADVVLRRDGGDLVVRLGTGVVLARVLGQFSDEAGVQGGTPLESIEFADGAIWDYDTIKLQAIAGTTGGDVIQGHADADVIQALAGDDTVTAAAGDDEVYGGSGADTLIGGQGGDHLVGGVDGDSLFGNYGEDVLEGGAGDDTLEGGTGDDTLRGGAGVDTLDGGTGVDLLEGGAGGDTLRGNGSLYGGDGGDTLNGTGLLSGGDGDDTLTGLGRDELLGGAGDDELTANGDPWISGMGSFLEGGTGDDTLYGSFADDTYRFGLGDGQDRLIERRAGESYSNVDPSRDTLSFGAGIAVTDLAFERHGDDLVIQHANGADRITIERWFEEPTEHFKVNRFVFEDATELTDSDVEAAVVTYGTASADTLSGYRALDERLYAGAGDDQVWGRAGDDVLHGEAGDDYLDGEAGNDQLIGGIGEDNLQGRDGSDMLDGGADADSLSGGLGEDGLFGRAGADNLFGDEGADYLEGGSGDDYLSGGDADDVLLGGDGNDQLRGDTGDDHLTGGLGDDKYVHGSGQGADTIDNRDGGYDGVFFSDVGADRLNFIRDGDDLLITVDADSTQSVRVLDHFLGGDAAIDYVQPNGGAMLDTRHIADIVAAKGVTGEFATAVVGTGGDDELSAYATDDLLQGLEGDDTLWAFAGADRLEGGSGDDTLYGGDGTGQGSGADQLFGGAGHDILYGEDGDDVLSGGAGSDDYYYSANGGVDVIDNTGGGTDTVFFLGGIDRSRISFHQDGEDLVMLLDGDVAQQVRVTNHFLGGDAAISYVQPTDGGGAIAANEITGLLTAMPDDPADGSGDDGDGGTTNPPPDDGGETPPPAQTGGSDNLVGTTGDDVLLGGADADTLDGQGGNDLLRGGTGDDTYRFGGGQAVLQEDGGNDTLLFTDGIAFSSVSSGLMKSGDDLVLSVDGGPDQVTLSGFFRGGSELVETISFESGGSLTSAQIFGAFGLPVPDGSSPYAGTLVGSNGDDALVQGGSDAERLFGLNGDDSLEGGAGDDLLIGGRGDDTYVFRTGDGQDCIDNTGGGTDQLQFADAGFNDVASGLTKSGDDLVLKVGSGGDQVTVGGFFRGGDLAIDALTFSDGAQLSKSQIFGAFGLADPDPDGSPDYTGLPDERAYGTVQAARSASETILGSSDADLIDGGAGADILNGAQGDDWLIGGRGDDEFIQNRGGGNDSITAYDPKAGKTDVLSFGDDVAHDQLWFQREGDDLSVGIIGTDDGATISGWYLGDAHHVEQIQAADGYTLLDSQVDSLVSAMASFEPPSSGEIVLSPDYQEELQPTISASWQ</sequence>
<evidence type="ECO:0000256" key="8">
    <source>
        <dbReference type="SAM" id="MobiDB-lite"/>
    </source>
</evidence>
<feature type="compositionally biased region" description="Acidic residues" evidence="8">
    <location>
        <begin position="2520"/>
        <end position="2530"/>
    </location>
</feature>
<protein>
    <recommendedName>
        <fullName evidence="9">Cyclic nucleotide-binding domain-containing protein</fullName>
    </recommendedName>
</protein>
<dbReference type="EMBL" id="MN079116">
    <property type="protein sequence ID" value="QEA05913.1"/>
    <property type="molecule type" value="Genomic_DNA"/>
</dbReference>
<dbReference type="InterPro" id="IPR050557">
    <property type="entry name" value="RTX_toxin/Mannuronan_C5-epim"/>
</dbReference>
<evidence type="ECO:0000256" key="5">
    <source>
        <dbReference type="ARBA" id="ARBA00022737"/>
    </source>
</evidence>
<feature type="region of interest" description="Disordered" evidence="8">
    <location>
        <begin position="1862"/>
        <end position="1889"/>
    </location>
</feature>
<feature type="region of interest" description="Disordered" evidence="8">
    <location>
        <begin position="788"/>
        <end position="808"/>
    </location>
</feature>
<feature type="region of interest" description="Disordered" evidence="8">
    <location>
        <begin position="1299"/>
        <end position="1381"/>
    </location>
</feature>
<feature type="domain" description="Cyclic nucleotide-binding" evidence="9">
    <location>
        <begin position="2410"/>
        <end position="2452"/>
    </location>
</feature>
<dbReference type="InterPro" id="IPR000595">
    <property type="entry name" value="cNMP-bd_dom"/>
</dbReference>